<protein>
    <submittedName>
        <fullName evidence="9">Amino acid transporter, transmembrane</fullName>
    </submittedName>
</protein>
<feature type="transmembrane region" description="Helical" evidence="7">
    <location>
        <begin position="119"/>
        <end position="143"/>
    </location>
</feature>
<evidence type="ECO:0000256" key="1">
    <source>
        <dbReference type="ARBA" id="ARBA00004370"/>
    </source>
</evidence>
<dbReference type="PANTHER" id="PTHR48017">
    <property type="entry name" value="OS05G0424000 PROTEIN-RELATED"/>
    <property type="match status" value="1"/>
</dbReference>
<dbReference type="GO" id="GO:0006865">
    <property type="term" value="P:amino acid transport"/>
    <property type="evidence" value="ECO:0007669"/>
    <property type="project" value="UniProtKB-KW"/>
</dbReference>
<dbReference type="AlphaFoldDB" id="A0A1R3KBF5"/>
<feature type="transmembrane region" description="Helical" evidence="7">
    <location>
        <begin position="404"/>
        <end position="423"/>
    </location>
</feature>
<evidence type="ECO:0000256" key="2">
    <source>
        <dbReference type="ARBA" id="ARBA00022448"/>
    </source>
</evidence>
<dbReference type="GO" id="GO:0016020">
    <property type="term" value="C:membrane"/>
    <property type="evidence" value="ECO:0007669"/>
    <property type="project" value="UniProtKB-SubCell"/>
</dbReference>
<evidence type="ECO:0000313" key="9">
    <source>
        <dbReference type="EMBL" id="OMP04369.1"/>
    </source>
</evidence>
<sequence length="466" mass="51491">MGEGDVYDFNYEETPLLEKQQTESNLINRTGNIWTAVAHIITGVIGAGVLSLAWSMAQLGWIAGPLAMLLFASVTLISTFLLSNCYTTPHPELGLIRNRSYTDAVNITLGSTNAWVCSLFVQVGLYGMGIAYTITSGISMRAIQKSNCYHQQGHDAPCHYQDIYYMLAFGAVQLLLSQIPDFHNIHWLSVLAAIMSFAYSFIGFALGIAKVIENGYAKGAIRGISTYSSAEKVWLVSQALGDIAFAYPYSLILIEIQDTLNSPPPGTKTMKKASIIAISATTFFYLCCGGLGYAAFGDETPGNLLTGFGFYEPYWLIDLANACIVIHLIGGYQVYCQPLFANVEKWISYKFPDSALISKDFNLKLPLIPAFQLNLLKLCFRSVFVASTTTIGMLFPYFNQVLGVLGGFYFWPLSIYFPVQMYIKQRHIEAWSRNWVALQSFSMFCLPVTLFALVGSIQGLISAKLS</sequence>
<keyword evidence="3 7" id="KW-0812">Transmembrane</keyword>
<evidence type="ECO:0000259" key="8">
    <source>
        <dbReference type="Pfam" id="PF01490"/>
    </source>
</evidence>
<dbReference type="Pfam" id="PF01490">
    <property type="entry name" value="Aa_trans"/>
    <property type="match status" value="1"/>
</dbReference>
<evidence type="ECO:0000256" key="7">
    <source>
        <dbReference type="SAM" id="Phobius"/>
    </source>
</evidence>
<evidence type="ECO:0000256" key="6">
    <source>
        <dbReference type="ARBA" id="ARBA00023136"/>
    </source>
</evidence>
<keyword evidence="2" id="KW-0813">Transport</keyword>
<evidence type="ECO:0000256" key="4">
    <source>
        <dbReference type="ARBA" id="ARBA00022970"/>
    </source>
</evidence>
<feature type="domain" description="Amino acid transporter transmembrane" evidence="8">
    <location>
        <begin position="30"/>
        <end position="461"/>
    </location>
</feature>
<comment type="caution">
    <text evidence="9">The sequence shown here is derived from an EMBL/GenBank/DDBJ whole genome shotgun (WGS) entry which is preliminary data.</text>
</comment>
<feature type="transmembrane region" description="Helical" evidence="7">
    <location>
        <begin position="185"/>
        <end position="209"/>
    </location>
</feature>
<comment type="subcellular location">
    <subcellularLocation>
        <location evidence="1">Membrane</location>
    </subcellularLocation>
</comment>
<dbReference type="OrthoDB" id="40134at2759"/>
<gene>
    <name evidence="9" type="ORF">CCACVL1_02166</name>
</gene>
<feature type="transmembrane region" description="Helical" evidence="7">
    <location>
        <begin position="314"/>
        <end position="335"/>
    </location>
</feature>
<evidence type="ECO:0000256" key="5">
    <source>
        <dbReference type="ARBA" id="ARBA00022989"/>
    </source>
</evidence>
<dbReference type="STRING" id="210143.A0A1R3KBF5"/>
<reference evidence="9 10" key="1">
    <citation type="submission" date="2013-09" db="EMBL/GenBank/DDBJ databases">
        <title>Corchorus capsularis genome sequencing.</title>
        <authorList>
            <person name="Alam M."/>
            <person name="Haque M.S."/>
            <person name="Islam M.S."/>
            <person name="Emdad E.M."/>
            <person name="Islam M.M."/>
            <person name="Ahmed B."/>
            <person name="Halim A."/>
            <person name="Hossen Q.M.M."/>
            <person name="Hossain M.Z."/>
            <person name="Ahmed R."/>
            <person name="Khan M.M."/>
            <person name="Islam R."/>
            <person name="Rashid M.M."/>
            <person name="Khan S.A."/>
            <person name="Rahman M.S."/>
            <person name="Alam M."/>
        </authorList>
    </citation>
    <scope>NUCLEOTIDE SEQUENCE [LARGE SCALE GENOMIC DNA]</scope>
    <source>
        <strain evidence="10">cv. CVL-1</strain>
        <tissue evidence="9">Whole seedling</tissue>
    </source>
</reference>
<feature type="transmembrane region" description="Helical" evidence="7">
    <location>
        <begin position="435"/>
        <end position="461"/>
    </location>
</feature>
<proteinExistence type="predicted"/>
<keyword evidence="5 7" id="KW-1133">Transmembrane helix</keyword>
<evidence type="ECO:0000313" key="10">
    <source>
        <dbReference type="Proteomes" id="UP000188268"/>
    </source>
</evidence>
<organism evidence="9 10">
    <name type="scientific">Corchorus capsularis</name>
    <name type="common">Jute</name>
    <dbReference type="NCBI Taxonomy" id="210143"/>
    <lineage>
        <taxon>Eukaryota</taxon>
        <taxon>Viridiplantae</taxon>
        <taxon>Streptophyta</taxon>
        <taxon>Embryophyta</taxon>
        <taxon>Tracheophyta</taxon>
        <taxon>Spermatophyta</taxon>
        <taxon>Magnoliopsida</taxon>
        <taxon>eudicotyledons</taxon>
        <taxon>Gunneridae</taxon>
        <taxon>Pentapetalae</taxon>
        <taxon>rosids</taxon>
        <taxon>malvids</taxon>
        <taxon>Malvales</taxon>
        <taxon>Malvaceae</taxon>
        <taxon>Grewioideae</taxon>
        <taxon>Apeibeae</taxon>
        <taxon>Corchorus</taxon>
    </lineage>
</organism>
<feature type="transmembrane region" description="Helical" evidence="7">
    <location>
        <begin position="378"/>
        <end position="398"/>
    </location>
</feature>
<keyword evidence="6 7" id="KW-0472">Membrane</keyword>
<feature type="transmembrane region" description="Helical" evidence="7">
    <location>
        <begin position="163"/>
        <end position="179"/>
    </location>
</feature>
<accession>A0A1R3KBF5</accession>
<feature type="transmembrane region" description="Helical" evidence="7">
    <location>
        <begin position="33"/>
        <end position="54"/>
    </location>
</feature>
<feature type="transmembrane region" description="Helical" evidence="7">
    <location>
        <begin position="275"/>
        <end position="294"/>
    </location>
</feature>
<dbReference type="EMBL" id="AWWV01005735">
    <property type="protein sequence ID" value="OMP04369.1"/>
    <property type="molecule type" value="Genomic_DNA"/>
</dbReference>
<dbReference type="Proteomes" id="UP000188268">
    <property type="component" value="Unassembled WGS sequence"/>
</dbReference>
<dbReference type="OMA" id="SFAYPYS"/>
<dbReference type="InterPro" id="IPR013057">
    <property type="entry name" value="AA_transpt_TM"/>
</dbReference>
<name>A0A1R3KBF5_COCAP</name>
<dbReference type="Gramene" id="OMP04369">
    <property type="protein sequence ID" value="OMP04369"/>
    <property type="gene ID" value="CCACVL1_02166"/>
</dbReference>
<evidence type="ECO:0000256" key="3">
    <source>
        <dbReference type="ARBA" id="ARBA00022692"/>
    </source>
</evidence>
<feature type="transmembrane region" description="Helical" evidence="7">
    <location>
        <begin position="61"/>
        <end position="82"/>
    </location>
</feature>
<keyword evidence="4" id="KW-0029">Amino-acid transport</keyword>
<keyword evidence="10" id="KW-1185">Reference proteome</keyword>